<evidence type="ECO:0000313" key="1">
    <source>
        <dbReference type="EMBL" id="KAF3528185.1"/>
    </source>
</evidence>
<name>A0ABQ7B7U3_BRACR</name>
<reference evidence="1 2" key="1">
    <citation type="journal article" date="2020" name="BMC Genomics">
        <title>Intraspecific diversification of the crop wild relative Brassica cretica Lam. using demographic model selection.</title>
        <authorList>
            <person name="Kioukis A."/>
            <person name="Michalopoulou V.A."/>
            <person name="Briers L."/>
            <person name="Pirintsos S."/>
            <person name="Studholme D.J."/>
            <person name="Pavlidis P."/>
            <person name="Sarris P.F."/>
        </authorList>
    </citation>
    <scope>NUCLEOTIDE SEQUENCE [LARGE SCALE GENOMIC DNA]</scope>
    <source>
        <strain evidence="2">cv. PFS-1207/04</strain>
    </source>
</reference>
<sequence>MDLQGIVASTPEEVGNLTVCHFKAILGLPFTAVTPHLLPLVQFFTVYHCSEDLRLTLAKIPSADEIMKTLFKLNPNKSPWPDGLTSRFYSAAWHTKLTLSAQLQESQEEFYL</sequence>
<comment type="caution">
    <text evidence="1">The sequence shown here is derived from an EMBL/GenBank/DDBJ whole genome shotgun (WGS) entry which is preliminary data.</text>
</comment>
<protein>
    <submittedName>
        <fullName evidence="1">Uncharacterized protein</fullName>
    </submittedName>
</protein>
<keyword evidence="2" id="KW-1185">Reference proteome</keyword>
<accession>A0ABQ7B7U3</accession>
<dbReference type="EMBL" id="QGKV02001507">
    <property type="protein sequence ID" value="KAF3528185.1"/>
    <property type="molecule type" value="Genomic_DNA"/>
</dbReference>
<evidence type="ECO:0000313" key="2">
    <source>
        <dbReference type="Proteomes" id="UP000266723"/>
    </source>
</evidence>
<dbReference type="Proteomes" id="UP000266723">
    <property type="component" value="Unassembled WGS sequence"/>
</dbReference>
<gene>
    <name evidence="1" type="ORF">DY000_02040029</name>
</gene>
<organism evidence="1 2">
    <name type="scientific">Brassica cretica</name>
    <name type="common">Mustard</name>
    <dbReference type="NCBI Taxonomy" id="69181"/>
    <lineage>
        <taxon>Eukaryota</taxon>
        <taxon>Viridiplantae</taxon>
        <taxon>Streptophyta</taxon>
        <taxon>Embryophyta</taxon>
        <taxon>Tracheophyta</taxon>
        <taxon>Spermatophyta</taxon>
        <taxon>Magnoliopsida</taxon>
        <taxon>eudicotyledons</taxon>
        <taxon>Gunneridae</taxon>
        <taxon>Pentapetalae</taxon>
        <taxon>rosids</taxon>
        <taxon>malvids</taxon>
        <taxon>Brassicales</taxon>
        <taxon>Brassicaceae</taxon>
        <taxon>Brassiceae</taxon>
        <taxon>Brassica</taxon>
    </lineage>
</organism>
<proteinExistence type="predicted"/>